<dbReference type="RefSeq" id="WP_076762214.1">
    <property type="nucleotide sequence ID" value="NZ_JARMMK010000001.1"/>
</dbReference>
<evidence type="ECO:0000256" key="1">
    <source>
        <dbReference type="SAM" id="Coils"/>
    </source>
</evidence>
<reference evidence="3 4" key="1">
    <citation type="submission" date="2017-01" db="EMBL/GenBank/DDBJ databases">
        <title>Bacillus phylogenomics.</title>
        <authorList>
            <person name="Dunlap C."/>
        </authorList>
    </citation>
    <scope>NUCLEOTIDE SEQUENCE [LARGE SCALE GENOMIC DNA]</scope>
    <source>
        <strain evidence="3 4">NRRL B-41282</strain>
    </source>
</reference>
<protein>
    <submittedName>
        <fullName evidence="3">Sporulation protein</fullName>
    </submittedName>
</protein>
<gene>
    <name evidence="3" type="ORF">BW143_11595</name>
</gene>
<keyword evidence="4" id="KW-1185">Reference proteome</keyword>
<dbReference type="EMBL" id="MTJL01000022">
    <property type="protein sequence ID" value="OMI05178.1"/>
    <property type="molecule type" value="Genomic_DNA"/>
</dbReference>
<evidence type="ECO:0000313" key="3">
    <source>
        <dbReference type="EMBL" id="OMI05178.1"/>
    </source>
</evidence>
<accession>A0A1R1QKN3</accession>
<feature type="coiled-coil region" evidence="1">
    <location>
        <begin position="44"/>
        <end position="78"/>
    </location>
</feature>
<evidence type="ECO:0000313" key="4">
    <source>
        <dbReference type="Proteomes" id="UP000187367"/>
    </source>
</evidence>
<name>A0A1R1QKN3_9BACI</name>
<feature type="coiled-coil region" evidence="1">
    <location>
        <begin position="106"/>
        <end position="202"/>
    </location>
</feature>
<organism evidence="3 4">
    <name type="scientific">Bacillus swezeyi</name>
    <dbReference type="NCBI Taxonomy" id="1925020"/>
    <lineage>
        <taxon>Bacteria</taxon>
        <taxon>Bacillati</taxon>
        <taxon>Bacillota</taxon>
        <taxon>Bacilli</taxon>
        <taxon>Bacillales</taxon>
        <taxon>Bacillaceae</taxon>
        <taxon>Bacillus</taxon>
    </lineage>
</organism>
<dbReference type="OrthoDB" id="2938173at2"/>
<dbReference type="AlphaFoldDB" id="A0A1R1QKN3"/>
<comment type="caution">
    <text evidence="3">The sequence shown here is derived from an EMBL/GenBank/DDBJ whole genome shotgun (WGS) entry which is preliminary data.</text>
</comment>
<proteinExistence type="predicted"/>
<evidence type="ECO:0000256" key="2">
    <source>
        <dbReference type="SAM" id="MobiDB-lite"/>
    </source>
</evidence>
<accession>A0A1R1RRT4</accession>
<sequence>MKKTTGSLPFFHDLSQENLFLKAELARCHQLIHELEASYFRQKNHKLNQENAAMRQQLDQLTLELERIRANNQDESAETLSRTKSELLSKIVMLQELLQKETYMRKQEIEEKHRLHLANVKSEEEKKGLHRQIENEKFNTENEKISRQKTEKELKHITKENGRLKDELHAKSLQFKQLESDVALLKERVADTKSRLLEAEKTKESLFYETILSYKRQLDESDKWIASHFADIDTYQQTEKTLGQDNDIFERSEQIETVLQSVTEQVDLLHKQLSIIQTNDDKMEHKIEEWKKQNKEEESSPQKWVYKINRTDKETKPLN</sequence>
<dbReference type="Proteomes" id="UP000187367">
    <property type="component" value="Unassembled WGS sequence"/>
</dbReference>
<feature type="region of interest" description="Disordered" evidence="2">
    <location>
        <begin position="290"/>
        <end position="319"/>
    </location>
</feature>
<feature type="compositionally biased region" description="Basic and acidic residues" evidence="2">
    <location>
        <begin position="290"/>
        <end position="300"/>
    </location>
</feature>
<keyword evidence="1" id="KW-0175">Coiled coil</keyword>
<feature type="compositionally biased region" description="Basic and acidic residues" evidence="2">
    <location>
        <begin position="309"/>
        <end position="319"/>
    </location>
</feature>